<dbReference type="InterPro" id="IPR040026">
    <property type="entry name" value="FliD"/>
</dbReference>
<dbReference type="RefSeq" id="WP_084971160.1">
    <property type="nucleotide sequence ID" value="NZ_CAXOMJ010000005.1"/>
</dbReference>
<reference evidence="11 12" key="1">
    <citation type="submission" date="2018-01" db="EMBL/GenBank/DDBJ databases">
        <title>Complete and assembled Genome of Pantoea calida DSM22759T.</title>
        <authorList>
            <person name="Stevens M.J.A."/>
            <person name="Zurfluh K."/>
            <person name="Stephan R."/>
        </authorList>
    </citation>
    <scope>NUCLEOTIDE SEQUENCE [LARGE SCALE GENOMIC DNA]</scope>
    <source>
        <strain evidence="11 12">DSM 22759</strain>
    </source>
</reference>
<evidence type="ECO:0000256" key="6">
    <source>
        <dbReference type="ARBA" id="ARBA00025175"/>
    </source>
</evidence>
<keyword evidence="5 7" id="KW-0975">Bacterial flagellum</keyword>
<dbReference type="Pfam" id="PF07195">
    <property type="entry name" value="FliD_C"/>
    <property type="match status" value="1"/>
</dbReference>
<dbReference type="PANTHER" id="PTHR30288:SF0">
    <property type="entry name" value="FLAGELLAR HOOK-ASSOCIATED PROTEIN 2"/>
    <property type="match status" value="1"/>
</dbReference>
<proteinExistence type="inferred from homology"/>
<keyword evidence="11" id="KW-0966">Cell projection</keyword>
<dbReference type="InterPro" id="IPR010810">
    <property type="entry name" value="Flagellin_hook_IN_motif"/>
</dbReference>
<evidence type="ECO:0000313" key="11">
    <source>
        <dbReference type="EMBL" id="AUY23556.1"/>
    </source>
</evidence>
<keyword evidence="12" id="KW-1185">Reference proteome</keyword>
<evidence type="ECO:0000256" key="2">
    <source>
        <dbReference type="ARBA" id="ARBA00011255"/>
    </source>
</evidence>
<comment type="subunit">
    <text evidence="2 7">Homopentamer.</text>
</comment>
<dbReference type="InterPro" id="IPR010809">
    <property type="entry name" value="FliD_C"/>
</dbReference>
<keyword evidence="7" id="KW-0964">Secreted</keyword>
<keyword evidence="11" id="KW-0969">Cilium</keyword>
<comment type="subcellular location">
    <subcellularLocation>
        <location evidence="7">Secreted</location>
    </subcellularLocation>
    <subcellularLocation>
        <location evidence="7">Bacterial flagellum</location>
    </subcellularLocation>
</comment>
<evidence type="ECO:0000313" key="12">
    <source>
        <dbReference type="Proteomes" id="UP000237673"/>
    </source>
</evidence>
<protein>
    <recommendedName>
        <fullName evidence="3 7">Flagellar hook-associated protein 2</fullName>
        <shortName evidence="7">HAP2</shortName>
    </recommendedName>
    <alternativeName>
        <fullName evidence="7">Flagellar cap protein</fullName>
    </alternativeName>
</protein>
<feature type="domain" description="Flagellar hook-associated protein 2 N-terminal" evidence="9">
    <location>
        <begin position="11"/>
        <end position="104"/>
    </location>
</feature>
<evidence type="ECO:0000256" key="8">
    <source>
        <dbReference type="SAM" id="MobiDB-lite"/>
    </source>
</evidence>
<gene>
    <name evidence="11" type="ORF">C2E16_00600</name>
</gene>
<comment type="function">
    <text evidence="7">Required for morphogenesis and for the elongation of the flagellar filament by facilitating polymerization of the flagellin monomers at the tip of growing filament. Forms a capping structure, which prevents flagellin subunits (transported through the central channel of the flagellum) from leaking out without polymerization at the distal end.</text>
</comment>
<evidence type="ECO:0000256" key="5">
    <source>
        <dbReference type="ARBA" id="ARBA00023143"/>
    </source>
</evidence>
<keyword evidence="4" id="KW-0175">Coiled coil</keyword>
<evidence type="ECO:0000256" key="3">
    <source>
        <dbReference type="ARBA" id="ARBA00016246"/>
    </source>
</evidence>
<keyword evidence="11" id="KW-0282">Flagellum</keyword>
<dbReference type="Pfam" id="PF02465">
    <property type="entry name" value="FliD_N"/>
    <property type="match status" value="1"/>
</dbReference>
<evidence type="ECO:0000259" key="10">
    <source>
        <dbReference type="Pfam" id="PF07195"/>
    </source>
</evidence>
<sequence>MATLSSLGIGSGLDTAAMLEQMRAAEQTRLNPYTTLKSSYENKISAWGKISSALSSLQTSVKKLSGEAFNTLTVSDNKAFKATATSEAAADSHSVTVKQLAVSHKLRTEGYTSSEENLGDKTGGTRTITITQANGKEITVSLADDETSLDQIAKAINKQDGGVRASVQRSDDGYQLVLSSRTAGTEGQMSVQVTGDDALGDILNTSEGGQRPDPNDENKTIAENDRMFSVAEAQDAQLIVDGISYTRSSNSITDIIAGVTLNLTGVSEEGKAEQLTLNVDTSAIKTTLQEFVKQYNALLSQTSSASKFVPSDTSGLADDDVAKPSSENGALMGDGTLRGLVGELRSVVNGVYGDKDVNVSALSSLGISIDAATGQMTLDTEKLDKAIADYPEQIGALFKGNGEKEGLATGLNDIITKYVGDKENKKDGVIKGMTDTLDEQVKLVKEQIDKTQKLIDAQVERYRIQFQNLDSTMSQLNNMSNQLTAVLSTL</sequence>
<dbReference type="Pfam" id="PF07196">
    <property type="entry name" value="Flagellin_IN"/>
    <property type="match status" value="1"/>
</dbReference>
<accession>A0ABN5H4V9</accession>
<organism evidence="11 12">
    <name type="scientific">Mixta calida</name>
    <dbReference type="NCBI Taxonomy" id="665913"/>
    <lineage>
        <taxon>Bacteria</taxon>
        <taxon>Pseudomonadati</taxon>
        <taxon>Pseudomonadota</taxon>
        <taxon>Gammaproteobacteria</taxon>
        <taxon>Enterobacterales</taxon>
        <taxon>Erwiniaceae</taxon>
        <taxon>Mixta</taxon>
    </lineage>
</organism>
<name>A0ABN5H4V9_9GAMM</name>
<feature type="domain" description="Flagellar hook-associated protein 2 C-terminal" evidence="10">
    <location>
        <begin position="233"/>
        <end position="478"/>
    </location>
</feature>
<evidence type="ECO:0000259" key="9">
    <source>
        <dbReference type="Pfam" id="PF02465"/>
    </source>
</evidence>
<dbReference type="EMBL" id="CP026378">
    <property type="protein sequence ID" value="AUY23556.1"/>
    <property type="molecule type" value="Genomic_DNA"/>
</dbReference>
<dbReference type="InterPro" id="IPR003481">
    <property type="entry name" value="FliD_N"/>
</dbReference>
<dbReference type="PANTHER" id="PTHR30288">
    <property type="entry name" value="FLAGELLAR CAP/ASSEMBLY PROTEIN FLID"/>
    <property type="match status" value="1"/>
</dbReference>
<evidence type="ECO:0000256" key="7">
    <source>
        <dbReference type="RuleBase" id="RU362066"/>
    </source>
</evidence>
<comment type="function">
    <text evidence="6">Required for the morphogenesis and for the elongation of the flagellar filament by facilitating polymerization of the flagellin monomers at the tip of growing filament. Forms a capping structure, which prevents flagellin subunits (transported through the central channel of the flagellum) from leaking out without polymerization at the distal end.</text>
</comment>
<comment type="similarity">
    <text evidence="1 7">Belongs to the FliD family.</text>
</comment>
<dbReference type="Proteomes" id="UP000237673">
    <property type="component" value="Chromosome"/>
</dbReference>
<dbReference type="GeneID" id="84631334"/>
<evidence type="ECO:0000256" key="4">
    <source>
        <dbReference type="ARBA" id="ARBA00023054"/>
    </source>
</evidence>
<evidence type="ECO:0000256" key="1">
    <source>
        <dbReference type="ARBA" id="ARBA00009764"/>
    </source>
</evidence>
<feature type="region of interest" description="Disordered" evidence="8">
    <location>
        <begin position="306"/>
        <end position="329"/>
    </location>
</feature>